<comment type="subcellular location">
    <subcellularLocation>
        <location evidence="4">Peroxisome membrane</location>
    </subcellularLocation>
</comment>
<accession>A0ABM0GW23</accession>
<dbReference type="GeneID" id="100369977"/>
<dbReference type="Pfam" id="PF05648">
    <property type="entry name" value="PEX11"/>
    <property type="match status" value="1"/>
</dbReference>
<protein>
    <submittedName>
        <fullName evidence="7">Peroxisomal membrane protein 11B-like</fullName>
    </submittedName>
</protein>
<evidence type="ECO:0000256" key="2">
    <source>
        <dbReference type="ARBA" id="ARBA00023136"/>
    </source>
</evidence>
<gene>
    <name evidence="7" type="primary">LOC100369977</name>
</gene>
<keyword evidence="1" id="KW-0962">Peroxisome biogenesis</keyword>
<dbReference type="RefSeq" id="XP_002738591.1">
    <property type="nucleotide sequence ID" value="XM_002738545.2"/>
</dbReference>
<evidence type="ECO:0000256" key="4">
    <source>
        <dbReference type="ARBA" id="ARBA00046271"/>
    </source>
</evidence>
<feature type="transmembrane region" description="Helical" evidence="5">
    <location>
        <begin position="221"/>
        <end position="240"/>
    </location>
</feature>
<keyword evidence="5" id="KW-1133">Transmembrane helix</keyword>
<keyword evidence="2 5" id="KW-0472">Membrane</keyword>
<dbReference type="PANTHER" id="PTHR12652">
    <property type="entry name" value="PEROXISOMAL BIOGENESIS FACTOR 11"/>
    <property type="match status" value="1"/>
</dbReference>
<dbReference type="PANTHER" id="PTHR12652:SF50">
    <property type="entry name" value="PEROXIN 11"/>
    <property type="match status" value="1"/>
</dbReference>
<name>A0ABM0GW23_SACKO</name>
<evidence type="ECO:0000256" key="5">
    <source>
        <dbReference type="SAM" id="Phobius"/>
    </source>
</evidence>
<keyword evidence="6" id="KW-1185">Reference proteome</keyword>
<reference evidence="7" key="1">
    <citation type="submission" date="2025-08" db="UniProtKB">
        <authorList>
            <consortium name="RefSeq"/>
        </authorList>
    </citation>
    <scope>IDENTIFICATION</scope>
    <source>
        <tissue evidence="7">Testes</tissue>
    </source>
</reference>
<evidence type="ECO:0000313" key="6">
    <source>
        <dbReference type="Proteomes" id="UP000694865"/>
    </source>
</evidence>
<dbReference type="Proteomes" id="UP000694865">
    <property type="component" value="Unplaced"/>
</dbReference>
<dbReference type="InterPro" id="IPR008733">
    <property type="entry name" value="PEX11"/>
</dbReference>
<sequence>MDLVSQIIKFNSQTSGRDKLCRFFQYGSKCSWWYLQKLSTDKTFTEKAKKLENTLSATRKLLRFGKSFEMVQEALTTIHLNDVFLRVTITIAKLNTAVYLLIDHILWAEKVGLLVLLNKKYYRELSAQFWLVTLILNLSRDLYEILESLKKASGYNKSKTDNKSCMPNGMVANGDMLQLQLLHKCLINNPPLALDTMKNAADILLPLSILGFIRISPGQQGILGIISSFIGIMTVWNSALRLRP</sequence>
<evidence type="ECO:0000256" key="3">
    <source>
        <dbReference type="ARBA" id="ARBA00023140"/>
    </source>
</evidence>
<evidence type="ECO:0000256" key="1">
    <source>
        <dbReference type="ARBA" id="ARBA00022593"/>
    </source>
</evidence>
<keyword evidence="5" id="KW-0812">Transmembrane</keyword>
<keyword evidence="3" id="KW-0576">Peroxisome</keyword>
<evidence type="ECO:0000313" key="7">
    <source>
        <dbReference type="RefSeq" id="XP_002738591.1"/>
    </source>
</evidence>
<organism evidence="6 7">
    <name type="scientific">Saccoglossus kowalevskii</name>
    <name type="common">Acorn worm</name>
    <dbReference type="NCBI Taxonomy" id="10224"/>
    <lineage>
        <taxon>Eukaryota</taxon>
        <taxon>Metazoa</taxon>
        <taxon>Hemichordata</taxon>
        <taxon>Enteropneusta</taxon>
        <taxon>Harrimaniidae</taxon>
        <taxon>Saccoglossus</taxon>
    </lineage>
</organism>
<proteinExistence type="predicted"/>